<comment type="caution">
    <text evidence="1">The sequence shown here is derived from an EMBL/GenBank/DDBJ whole genome shotgun (WGS) entry which is preliminary data.</text>
</comment>
<dbReference type="PANTHER" id="PTHR46656">
    <property type="entry name" value="PUTATIVE-RELATED"/>
    <property type="match status" value="1"/>
</dbReference>
<dbReference type="PANTHER" id="PTHR46656:SF3">
    <property type="entry name" value="PUTATIVE-RELATED"/>
    <property type="match status" value="1"/>
</dbReference>
<name>A0A0D0L8G6_VARPD</name>
<evidence type="ECO:0000313" key="2">
    <source>
        <dbReference type="Proteomes" id="UP000032067"/>
    </source>
</evidence>
<dbReference type="Gene3D" id="3.90.550.10">
    <property type="entry name" value="Spore Coat Polysaccharide Biosynthesis Protein SpsA, Chain A"/>
    <property type="match status" value="1"/>
</dbReference>
<organism evidence="1 2">
    <name type="scientific">Variovorax paradoxus</name>
    <dbReference type="NCBI Taxonomy" id="34073"/>
    <lineage>
        <taxon>Bacteria</taxon>
        <taxon>Pseudomonadati</taxon>
        <taxon>Pseudomonadota</taxon>
        <taxon>Betaproteobacteria</taxon>
        <taxon>Burkholderiales</taxon>
        <taxon>Comamonadaceae</taxon>
        <taxon>Variovorax</taxon>
    </lineage>
</organism>
<dbReference type="Gene3D" id="3.40.50.2000">
    <property type="entry name" value="Glycogen Phosphorylase B"/>
    <property type="match status" value="1"/>
</dbReference>
<dbReference type="AlphaFoldDB" id="A0A0D0L8G6"/>
<proteinExistence type="predicted"/>
<dbReference type="Proteomes" id="UP000032067">
    <property type="component" value="Unassembled WGS sequence"/>
</dbReference>
<dbReference type="CDD" id="cd03801">
    <property type="entry name" value="GT4_PimA-like"/>
    <property type="match status" value="1"/>
</dbReference>
<accession>A0A0D0L8G6</accession>
<dbReference type="Pfam" id="PF13692">
    <property type="entry name" value="Glyco_trans_1_4"/>
    <property type="match status" value="1"/>
</dbReference>
<protein>
    <submittedName>
        <fullName evidence="1">Uncharacterized protein</fullName>
    </submittedName>
</protein>
<evidence type="ECO:0000313" key="1">
    <source>
        <dbReference type="EMBL" id="KIQ16301.1"/>
    </source>
</evidence>
<gene>
    <name evidence="1" type="ORF">RT97_31045</name>
</gene>
<dbReference type="SUPFAM" id="SSF53756">
    <property type="entry name" value="UDP-Glycosyltransferase/glycogen phosphorylase"/>
    <property type="match status" value="1"/>
</dbReference>
<dbReference type="SUPFAM" id="SSF53448">
    <property type="entry name" value="Nucleotide-diphospho-sugar transferases"/>
    <property type="match status" value="1"/>
</dbReference>
<dbReference type="InterPro" id="IPR029044">
    <property type="entry name" value="Nucleotide-diphossugar_trans"/>
</dbReference>
<reference evidence="1 2" key="1">
    <citation type="submission" date="2014-12" db="EMBL/GenBank/DDBJ databases">
        <title>16Stimator: statistical estimation of ribosomal gene copy numbers from draft genome assemblies.</title>
        <authorList>
            <person name="Perisin M.A."/>
            <person name="Vetter M."/>
            <person name="Gilbert J.A."/>
            <person name="Bergelson J."/>
        </authorList>
    </citation>
    <scope>NUCLEOTIDE SEQUENCE [LARGE SCALE GENOMIC DNA]</scope>
    <source>
        <strain evidence="1 2">MEDvA23</strain>
    </source>
</reference>
<sequence>MPADLAIFTICASNYLAHACVLAASVREHQPGATLVVFLLDEPPAGVQLPGFVHVVAAEATLDHKEWNHRRCHYSILEFATSVKPACFRYLFDQGVRRAVYLDPDTRLYRRVDQFWSGDASDAELVLTPHILSPLPDDGCMPDDLVILRAGLYNLGFAALRDTERARSLLAWWDHKLHTLCLEDVRTGVFTDQKWMDFAPLLVPGATVLRHAGFNAAYWNLHERTPRWVDGQWRMEDPAGDAHDLVFFHFSGFNPDVKQLSRYESRFGWNLPGDAQRLFGDYAKALIDAGIARFRALGIPQVAFADGTAWDLVCRALYRESLAERLDLGDPLEEPHFVEWAASQAPGDHLTRYARAVLRMRSDLVGSFDDGRNIAGLMAWMRTSGRHEAGLSAELVERLGVPGKSPRMRANYVGYLRSHLGVGEAARNSVAALDAAGVAVHSHDISPEAAAPTGEYALAGRRWPASGAAATILACNADMLPDVLSRLPAHLLAPYRIGCWYWETPDFPDAWTDRFDLVDEVWAGTQFIADAIGQKTRIPVIVMPPMVMPPPIARNREWLASLLPEAAHDEFTFLFQFDVASVPFRKNPEGVVAAFVEAFLPDEPVRLVVKALNGQAAPELMASLREASRGHRVTFLTAALESADRFRLLASVDSFVSLHRAEGFGLSIAEAMAYGLPVVATGWSGNVDFTHAGNSALVPFDLVRSDAAHGPYAAGTLWAEPRLDAAARLMRRVWQDPAWRAQIARAGQETVAAKFSAAAVGSAMRERLDRIASAPQVQASLREPSAAGQAGRVPASATPLLVRVMRDVLSFPGYYFVRLPRVPLLLWRHGIAGTLTRAELVTSADVDIKGQYLVTHVLTRWRRRILRWRQDGWLRR</sequence>
<dbReference type="EMBL" id="JXQQ01000135">
    <property type="protein sequence ID" value="KIQ16301.1"/>
    <property type="molecule type" value="Genomic_DNA"/>
</dbReference>